<accession>A0A836KTX5</accession>
<feature type="compositionally biased region" description="Basic and acidic residues" evidence="1">
    <location>
        <begin position="40"/>
        <end position="51"/>
    </location>
</feature>
<dbReference type="KEGG" id="lmat:92517610"/>
<feature type="region of interest" description="Disordered" evidence="1">
    <location>
        <begin position="453"/>
        <end position="474"/>
    </location>
</feature>
<proteinExistence type="predicted"/>
<reference evidence="3" key="1">
    <citation type="journal article" date="2021" name="Microbiol. Resour. Announc.">
        <title>LGAAP: Leishmaniinae Genome Assembly and Annotation Pipeline.</title>
        <authorList>
            <person name="Almutairi H."/>
            <person name="Urbaniak M.D."/>
            <person name="Bates M.D."/>
            <person name="Jariyapan N."/>
            <person name="Kwakye-Nuako G."/>
            <person name="Thomaz-Soccol V."/>
            <person name="Al-Salem W.S."/>
            <person name="Dillon R.J."/>
            <person name="Bates P.A."/>
            <person name="Gatherer D."/>
        </authorList>
    </citation>
    <scope>NUCLEOTIDE SEQUENCE [LARGE SCALE GENOMIC DNA]</scope>
</reference>
<feature type="compositionally biased region" description="Polar residues" evidence="1">
    <location>
        <begin position="777"/>
        <end position="796"/>
    </location>
</feature>
<feature type="region of interest" description="Disordered" evidence="1">
    <location>
        <begin position="1"/>
        <end position="165"/>
    </location>
</feature>
<evidence type="ECO:0000313" key="3">
    <source>
        <dbReference type="Proteomes" id="UP000673552"/>
    </source>
</evidence>
<reference evidence="3" key="2">
    <citation type="journal article" date="2021" name="Sci. Data">
        <title>Chromosome-scale genome sequencing, assembly and annotation of six genomes from subfamily Leishmaniinae.</title>
        <authorList>
            <person name="Almutairi H."/>
            <person name="Urbaniak M.D."/>
            <person name="Bates M.D."/>
            <person name="Jariyapan N."/>
            <person name="Kwakye-Nuako G."/>
            <person name="Thomaz Soccol V."/>
            <person name="Al-Salem W.S."/>
            <person name="Dillon R.J."/>
            <person name="Bates P.A."/>
            <person name="Gatherer D."/>
        </authorList>
    </citation>
    <scope>NUCLEOTIDE SEQUENCE [LARGE SCALE GENOMIC DNA]</scope>
</reference>
<feature type="compositionally biased region" description="Basic and acidic residues" evidence="1">
    <location>
        <begin position="545"/>
        <end position="554"/>
    </location>
</feature>
<organism evidence="2 3">
    <name type="scientific">Leishmania martiniquensis</name>
    <dbReference type="NCBI Taxonomy" id="1580590"/>
    <lineage>
        <taxon>Eukaryota</taxon>
        <taxon>Discoba</taxon>
        <taxon>Euglenozoa</taxon>
        <taxon>Kinetoplastea</taxon>
        <taxon>Metakinetoplastina</taxon>
        <taxon>Trypanosomatida</taxon>
        <taxon>Trypanosomatidae</taxon>
        <taxon>Leishmaniinae</taxon>
        <taxon>Leishmania</taxon>
    </lineage>
</organism>
<feature type="region of interest" description="Disordered" evidence="1">
    <location>
        <begin position="201"/>
        <end position="235"/>
    </location>
</feature>
<evidence type="ECO:0000256" key="1">
    <source>
        <dbReference type="SAM" id="MobiDB-lite"/>
    </source>
</evidence>
<dbReference type="GeneID" id="92517610"/>
<feature type="region of interest" description="Disordered" evidence="1">
    <location>
        <begin position="506"/>
        <end position="554"/>
    </location>
</feature>
<sequence length="842" mass="87290">MAPDAARDPPAELQGPPRYLRARGLTPSPSAVAARRRASRERQQPGQDGRRRQSSAAQTVAQPPDAISNGSQSRKTDESAAPPDPFASSQPSGLSQPPLPNHRDECPGDSPHSSIAEQEAQRQDCASPTEEWRGAVALSHELERSARAPPPRSRSPASRRASSLCSCRGPTVAGMVLAVPQLSPAHATANDNRRPIDPATASGVPPQPALGKRHRHHRDVHSQRPPATGIDGRLGVPGQDAVSEATLSAARRATSLFTSPPLMGTSPIARSYVVPSPSSYLGGDATVLFGVHHRRDLAPSCVSPSLPLSSSRAFDASTDATAATSMAVARIAVAVVAAAAPSLPEPEVLERYEDMLRFGLGGCGVGEPRRNGDGDARQAAPQCYTAEELSAAFDLVVHIRLANAATATVSDIKGEVERCTGLPATQQCLVYDAMSLQNCLPLHLLLFAVDEGTDSSPADEREVQPRSDGSVGGERDAITAAKAAYGCLRLVCVPLSSDSAAATTMTQQTRQIESPPRAAGSLAAAAAAADTAALPPRSTAPATGIRHDSRRDDETAAPRSLLLMPHVSPNTRASSAAAAASLASPLQRPDARPFTLSHDTSAAASAMRLASKGAASASPVAATDEMERVVSEHINRLRRLYLSDAEMGNESSRVGSASAVVGMRRGPEHAEPLSTAASTVGARRDRDRFSPLSAAAPVPSRAYRSAMMDGSSHPTIGVGPLPHRAVLSEVLVAALPAPPARRPVTLLSNGVASATAGGDGTCVPRTSVEALSWKPSELQTQPMPQTARPVQTTASSGVDADVNAGNSQGGVDASWISSLSMSSSSTDDAAAAVLGRGRALWQ</sequence>
<dbReference type="EMBL" id="JAFEUZ010000005">
    <property type="protein sequence ID" value="KAG5487069.1"/>
    <property type="molecule type" value="Genomic_DNA"/>
</dbReference>
<evidence type="ECO:0000313" key="2">
    <source>
        <dbReference type="EMBL" id="KAG5487069.1"/>
    </source>
</evidence>
<dbReference type="OrthoDB" id="267927at2759"/>
<dbReference type="CDD" id="cd17039">
    <property type="entry name" value="Ubl_ubiquitin_like"/>
    <property type="match status" value="1"/>
</dbReference>
<feature type="compositionally biased region" description="Basic and acidic residues" evidence="1">
    <location>
        <begin position="1"/>
        <end position="10"/>
    </location>
</feature>
<dbReference type="AlphaFoldDB" id="A0A836KTX5"/>
<evidence type="ECO:0008006" key="4">
    <source>
        <dbReference type="Google" id="ProtNLM"/>
    </source>
</evidence>
<feature type="compositionally biased region" description="Low complexity" evidence="1">
    <location>
        <begin position="518"/>
        <end position="533"/>
    </location>
</feature>
<comment type="caution">
    <text evidence="2">The sequence shown here is derived from an EMBL/GenBank/DDBJ whole genome shotgun (WGS) entry which is preliminary data.</text>
</comment>
<feature type="region of interest" description="Disordered" evidence="1">
    <location>
        <begin position="775"/>
        <end position="806"/>
    </location>
</feature>
<protein>
    <recommendedName>
        <fullName evidence="4">Ubiquitin-like domain-containing protein</fullName>
    </recommendedName>
</protein>
<dbReference type="RefSeq" id="XP_067181303.1">
    <property type="nucleotide sequence ID" value="XM_067325098.1"/>
</dbReference>
<dbReference type="Proteomes" id="UP000673552">
    <property type="component" value="Unassembled WGS sequence"/>
</dbReference>
<feature type="compositionally biased region" description="Low complexity" evidence="1">
    <location>
        <begin position="154"/>
        <end position="163"/>
    </location>
</feature>
<keyword evidence="3" id="KW-1185">Reference proteome</keyword>
<gene>
    <name evidence="2" type="ORF">LSCM1_07739</name>
</gene>
<name>A0A836KTX5_9TRYP</name>